<dbReference type="EMBL" id="JBHLWE010000032">
    <property type="protein sequence ID" value="MFC0341187.1"/>
    <property type="molecule type" value="Genomic_DNA"/>
</dbReference>
<gene>
    <name evidence="2" type="ORF">ACFFII_10465</name>
</gene>
<reference evidence="2 3" key="1">
    <citation type="submission" date="2024-09" db="EMBL/GenBank/DDBJ databases">
        <authorList>
            <person name="Sun Q."/>
            <person name="Mori K."/>
        </authorList>
    </citation>
    <scope>NUCLEOTIDE SEQUENCE [LARGE SCALE GENOMIC DNA]</scope>
    <source>
        <strain evidence="2 3">KCTC 22789</strain>
    </source>
</reference>
<sequence length="435" mass="47509">MGPLEALAQASGKYLLVTGTLTADQRFRLSKYFLQILAGITGAQVVVDPRGDLVIGPTHRIPIDIALADHGFDTILTSPLAEAIDFTLEAPDGTVLDPGAVASGAFVLRPDLAYYRLPLPHGGPGRPLHAGRWHALLRLDEKRLRKLLSDDVDRERVFRELRRGAVAYNLVAHAYSTLVMHARLSRAVVQPGETSSITAALTEYSVPVDRRAAVWAEVTSPDGSLSNVSLTEVGAGTFQAQIPTFSPGLYPLRIRARGTSLGGIPFTREAALSLVAQRGHPDPRPGDSDGVGGVPWDLLECLLGHAKEGFMGLSPEEIRKCLEMVRPRRNAAVLREPSGEIRQPLTALRQEMAQPDLRPDLRNLRLAEPPQPPEPVEDVHRHVEGEPMFGLSPQDLEEADRLRREEGEAPGEAPGEPPKPPRRRVRPRRGGDDDR</sequence>
<name>A0ABV6I4R6_9RHOB</name>
<comment type="caution">
    <text evidence="2">The sequence shown here is derived from an EMBL/GenBank/DDBJ whole genome shotgun (WGS) entry which is preliminary data.</text>
</comment>
<protein>
    <recommendedName>
        <fullName evidence="4">DUF4388 domain-containing protein</fullName>
    </recommendedName>
</protein>
<feature type="region of interest" description="Disordered" evidence="1">
    <location>
        <begin position="363"/>
        <end position="435"/>
    </location>
</feature>
<dbReference type="Gene3D" id="2.60.40.10">
    <property type="entry name" value="Immunoglobulins"/>
    <property type="match status" value="1"/>
</dbReference>
<dbReference type="Proteomes" id="UP001589799">
    <property type="component" value="Unassembled WGS sequence"/>
</dbReference>
<keyword evidence="3" id="KW-1185">Reference proteome</keyword>
<dbReference type="PROSITE" id="PS50194">
    <property type="entry name" value="FILAMIN_REPEAT"/>
    <property type="match status" value="1"/>
</dbReference>
<proteinExistence type="predicted"/>
<dbReference type="InterPro" id="IPR013783">
    <property type="entry name" value="Ig-like_fold"/>
</dbReference>
<dbReference type="RefSeq" id="WP_377698842.1">
    <property type="nucleotide sequence ID" value="NZ_JBHLWE010000032.1"/>
</dbReference>
<accession>A0ABV6I4R6</accession>
<evidence type="ECO:0008006" key="4">
    <source>
        <dbReference type="Google" id="ProtNLM"/>
    </source>
</evidence>
<dbReference type="InterPro" id="IPR017868">
    <property type="entry name" value="Filamin/ABP280_repeat-like"/>
</dbReference>
<evidence type="ECO:0000313" key="2">
    <source>
        <dbReference type="EMBL" id="MFC0341187.1"/>
    </source>
</evidence>
<organism evidence="2 3">
    <name type="scientific">Paracoccus niistensis</name>
    <dbReference type="NCBI Taxonomy" id="632935"/>
    <lineage>
        <taxon>Bacteria</taxon>
        <taxon>Pseudomonadati</taxon>
        <taxon>Pseudomonadota</taxon>
        <taxon>Alphaproteobacteria</taxon>
        <taxon>Rhodobacterales</taxon>
        <taxon>Paracoccaceae</taxon>
        <taxon>Paracoccus</taxon>
    </lineage>
</organism>
<evidence type="ECO:0000256" key="1">
    <source>
        <dbReference type="SAM" id="MobiDB-lite"/>
    </source>
</evidence>
<evidence type="ECO:0000313" key="3">
    <source>
        <dbReference type="Proteomes" id="UP001589799"/>
    </source>
</evidence>